<dbReference type="EMBL" id="JBHSBI010000019">
    <property type="protein sequence ID" value="MFC4012040.1"/>
    <property type="molecule type" value="Genomic_DNA"/>
</dbReference>
<dbReference type="SMART" id="SM00895">
    <property type="entry name" value="FCD"/>
    <property type="match status" value="1"/>
</dbReference>
<evidence type="ECO:0000256" key="2">
    <source>
        <dbReference type="ARBA" id="ARBA00023125"/>
    </source>
</evidence>
<comment type="caution">
    <text evidence="5">The sequence shown here is derived from an EMBL/GenBank/DDBJ whole genome shotgun (WGS) entry which is preliminary data.</text>
</comment>
<keyword evidence="3" id="KW-0804">Transcription</keyword>
<dbReference type="Proteomes" id="UP001595851">
    <property type="component" value="Unassembled WGS sequence"/>
</dbReference>
<dbReference type="InterPro" id="IPR011711">
    <property type="entry name" value="GntR_C"/>
</dbReference>
<dbReference type="InterPro" id="IPR036390">
    <property type="entry name" value="WH_DNA-bd_sf"/>
</dbReference>
<keyword evidence="2" id="KW-0238">DNA-binding</keyword>
<dbReference type="CDD" id="cd07377">
    <property type="entry name" value="WHTH_GntR"/>
    <property type="match status" value="1"/>
</dbReference>
<evidence type="ECO:0000256" key="3">
    <source>
        <dbReference type="ARBA" id="ARBA00023163"/>
    </source>
</evidence>
<accession>A0ABV8GGD0</accession>
<name>A0ABV8GGD0_9ACTN</name>
<dbReference type="Pfam" id="PF00392">
    <property type="entry name" value="GntR"/>
    <property type="match status" value="1"/>
</dbReference>
<reference evidence="6" key="1">
    <citation type="journal article" date="2019" name="Int. J. Syst. Evol. Microbiol.">
        <title>The Global Catalogue of Microorganisms (GCM) 10K type strain sequencing project: providing services to taxonomists for standard genome sequencing and annotation.</title>
        <authorList>
            <consortium name="The Broad Institute Genomics Platform"/>
            <consortium name="The Broad Institute Genome Sequencing Center for Infectious Disease"/>
            <person name="Wu L."/>
            <person name="Ma J."/>
        </authorList>
    </citation>
    <scope>NUCLEOTIDE SEQUENCE [LARGE SCALE GENOMIC DNA]</scope>
    <source>
        <strain evidence="6">TBRC 1276</strain>
    </source>
</reference>
<keyword evidence="1" id="KW-0805">Transcription regulation</keyword>
<dbReference type="Gene3D" id="1.20.120.530">
    <property type="entry name" value="GntR ligand-binding domain-like"/>
    <property type="match status" value="1"/>
</dbReference>
<proteinExistence type="predicted"/>
<organism evidence="5 6">
    <name type="scientific">Nonomuraea purpurea</name>
    <dbReference type="NCBI Taxonomy" id="1849276"/>
    <lineage>
        <taxon>Bacteria</taxon>
        <taxon>Bacillati</taxon>
        <taxon>Actinomycetota</taxon>
        <taxon>Actinomycetes</taxon>
        <taxon>Streptosporangiales</taxon>
        <taxon>Streptosporangiaceae</taxon>
        <taxon>Nonomuraea</taxon>
    </lineage>
</organism>
<dbReference type="InterPro" id="IPR000524">
    <property type="entry name" value="Tscrpt_reg_HTH_GntR"/>
</dbReference>
<gene>
    <name evidence="5" type="ORF">ACFOY2_32735</name>
</gene>
<dbReference type="SMART" id="SM00345">
    <property type="entry name" value="HTH_GNTR"/>
    <property type="match status" value="1"/>
</dbReference>
<evidence type="ECO:0000313" key="6">
    <source>
        <dbReference type="Proteomes" id="UP001595851"/>
    </source>
</evidence>
<evidence type="ECO:0000256" key="1">
    <source>
        <dbReference type="ARBA" id="ARBA00023015"/>
    </source>
</evidence>
<dbReference type="PANTHER" id="PTHR43537:SF49">
    <property type="entry name" value="TRANSCRIPTIONAL REGULATORY PROTEIN"/>
    <property type="match status" value="1"/>
</dbReference>
<dbReference type="PROSITE" id="PS50949">
    <property type="entry name" value="HTH_GNTR"/>
    <property type="match status" value="1"/>
</dbReference>
<dbReference type="PANTHER" id="PTHR43537">
    <property type="entry name" value="TRANSCRIPTIONAL REGULATOR, GNTR FAMILY"/>
    <property type="match status" value="1"/>
</dbReference>
<feature type="domain" description="HTH gntR-type" evidence="4">
    <location>
        <begin position="16"/>
        <end position="83"/>
    </location>
</feature>
<evidence type="ECO:0000313" key="5">
    <source>
        <dbReference type="EMBL" id="MFC4012040.1"/>
    </source>
</evidence>
<dbReference type="Pfam" id="PF07729">
    <property type="entry name" value="FCD"/>
    <property type="match status" value="1"/>
</dbReference>
<keyword evidence="6" id="KW-1185">Reference proteome</keyword>
<dbReference type="RefSeq" id="WP_379531967.1">
    <property type="nucleotide sequence ID" value="NZ_JBHSBI010000019.1"/>
</dbReference>
<evidence type="ECO:0000259" key="4">
    <source>
        <dbReference type="PROSITE" id="PS50949"/>
    </source>
</evidence>
<protein>
    <submittedName>
        <fullName evidence="5">GntR family transcriptional regulator</fullName>
    </submittedName>
</protein>
<dbReference type="InterPro" id="IPR036388">
    <property type="entry name" value="WH-like_DNA-bd_sf"/>
</dbReference>
<dbReference type="InterPro" id="IPR008920">
    <property type="entry name" value="TF_FadR/GntR_C"/>
</dbReference>
<sequence length="229" mass="24391">MTGDMESLKPLTQRPDNLTTMVYDSIRHAIITRALPPGSRVSEARLAESLQVSKTPVREALLRLTHAGLIEPDGRRGGLIARPSAAALQAAYELREALEGQTAKLAAHNAGEADLAAIARAAEQCLAGALDGDLETFRAKDKEFHLAVASAAHSPYLRNATADSYDLVWTLRLRDSPTADTATSCAHDHTDILAAITARDEELAGELMSAHVRKVATSVLGAMEDHPGA</sequence>
<dbReference type="SUPFAM" id="SSF46785">
    <property type="entry name" value="Winged helix' DNA-binding domain"/>
    <property type="match status" value="1"/>
</dbReference>
<dbReference type="Gene3D" id="1.10.10.10">
    <property type="entry name" value="Winged helix-like DNA-binding domain superfamily/Winged helix DNA-binding domain"/>
    <property type="match status" value="1"/>
</dbReference>
<dbReference type="SUPFAM" id="SSF48008">
    <property type="entry name" value="GntR ligand-binding domain-like"/>
    <property type="match status" value="1"/>
</dbReference>